<accession>A0A1G5I2W5</accession>
<organism evidence="2 3">
    <name type="scientific">Microvirga guangxiensis</name>
    <dbReference type="NCBI Taxonomy" id="549386"/>
    <lineage>
        <taxon>Bacteria</taxon>
        <taxon>Pseudomonadati</taxon>
        <taxon>Pseudomonadota</taxon>
        <taxon>Alphaproteobacteria</taxon>
        <taxon>Hyphomicrobiales</taxon>
        <taxon>Methylobacteriaceae</taxon>
        <taxon>Microvirga</taxon>
    </lineage>
</organism>
<keyword evidence="3" id="KW-1185">Reference proteome</keyword>
<name>A0A1G5I2W5_9HYPH</name>
<evidence type="ECO:0000313" key="2">
    <source>
        <dbReference type="EMBL" id="SCY70465.1"/>
    </source>
</evidence>
<dbReference type="EMBL" id="FMVJ01000005">
    <property type="protein sequence ID" value="SCY70465.1"/>
    <property type="molecule type" value="Genomic_DNA"/>
</dbReference>
<gene>
    <name evidence="2" type="ORF">SAMN02927923_02051</name>
</gene>
<sequence length="262" mass="28025">MSQVHLTDEILMAFADGELDETVRRVVEQAMAKDAQIGWRIAAYIESRRLVQTALSSEDHLAVPPALHSAIIRQVLAVEGARLKSVETAAAAKPAVNQSTAPSSSYFSRNTMRLAASLAVLAIGTAAFFAGQWMKNDHEPADQSLIARLNSVPVKETLSTAASGQQHGLGAAQLRIVATYRSDNGAICREFILQDASGKANAVACRSNTDWNITFALLEPAQTSSYAPADGSDLMGSYLQSMKAGDPLEPPAEKEILSRLSK</sequence>
<dbReference type="AlphaFoldDB" id="A0A1G5I2W5"/>
<dbReference type="STRING" id="549386.SAMN02927923_02051"/>
<protein>
    <recommendedName>
        <fullName evidence="4">Anti-sigma factor</fullName>
    </recommendedName>
</protein>
<evidence type="ECO:0000256" key="1">
    <source>
        <dbReference type="SAM" id="MobiDB-lite"/>
    </source>
</evidence>
<proteinExistence type="predicted"/>
<evidence type="ECO:0000313" key="3">
    <source>
        <dbReference type="Proteomes" id="UP000199569"/>
    </source>
</evidence>
<reference evidence="2 3" key="1">
    <citation type="submission" date="2016-10" db="EMBL/GenBank/DDBJ databases">
        <authorList>
            <person name="de Groot N.N."/>
        </authorList>
    </citation>
    <scope>NUCLEOTIDE SEQUENCE [LARGE SCALE GENOMIC DNA]</scope>
    <source>
        <strain evidence="2 3">CGMCC 1.7666</strain>
    </source>
</reference>
<feature type="region of interest" description="Disordered" evidence="1">
    <location>
        <begin position="241"/>
        <end position="262"/>
    </location>
</feature>
<dbReference type="Proteomes" id="UP000199569">
    <property type="component" value="Unassembled WGS sequence"/>
</dbReference>
<evidence type="ECO:0008006" key="4">
    <source>
        <dbReference type="Google" id="ProtNLM"/>
    </source>
</evidence>
<feature type="compositionally biased region" description="Basic and acidic residues" evidence="1">
    <location>
        <begin position="251"/>
        <end position="262"/>
    </location>
</feature>